<dbReference type="KEGG" id="halt:IM660_03990"/>
<dbReference type="PANTHER" id="PTHR39535">
    <property type="entry name" value="SPORULATION-DELAYING PROTEIN SDPB"/>
    <property type="match status" value="1"/>
</dbReference>
<dbReference type="EMBL" id="CP063169">
    <property type="protein sequence ID" value="QOR71464.1"/>
    <property type="molecule type" value="Genomic_DNA"/>
</dbReference>
<name>A0A7M1SWY8_9MICO</name>
<dbReference type="InterPro" id="IPR052964">
    <property type="entry name" value="Sporulation_signal_mat"/>
</dbReference>
<feature type="region of interest" description="Disordered" evidence="5">
    <location>
        <begin position="352"/>
        <end position="389"/>
    </location>
</feature>
<proteinExistence type="predicted"/>
<evidence type="ECO:0000313" key="8">
    <source>
        <dbReference type="EMBL" id="QOR71464.1"/>
    </source>
</evidence>
<evidence type="ECO:0000256" key="2">
    <source>
        <dbReference type="ARBA" id="ARBA00022692"/>
    </source>
</evidence>
<feature type="domain" description="HTTM-like" evidence="7">
    <location>
        <begin position="44"/>
        <end position="339"/>
    </location>
</feature>
<keyword evidence="2 6" id="KW-0812">Transmembrane</keyword>
<feature type="transmembrane region" description="Helical" evidence="6">
    <location>
        <begin position="271"/>
        <end position="294"/>
    </location>
</feature>
<dbReference type="RefSeq" id="WP_193498124.1">
    <property type="nucleotide sequence ID" value="NZ_CP063169.1"/>
</dbReference>
<sequence length="389" mass="43393">MTSRARTLARTSARATGTLVGDLYGAVSSLVHRTLTWTENWLVGAKRARYGLAVTRILLGLTALGLLATNWRTRYYAFGSGSVWNGEAAQPLSDFPQIPLFSIFHRVALNDWSFTILYVALAWLAILVTLGWRMKIVLPIFFVAWTSFIEMNDTLGDQGDNMFRITLLALLFADTAGRWSLDARRRADTDAQTGPWLRRAWNGEPWAPAWLTNLSHNLVLVAVTCHVCFVYASGALFKAGGAPWQHGYAIYNPLQTVRFGSWPELSDLLTAWAPVVTIISWSSIILQMIFPLALLWRPSRVIALFGITSFHIGIAVLMGLPWFSLAMIAIDAIFIRDVTWRRLADRITGAWRSARDQDGETDESPPEEPEGADSDPPDESARERASVTH</sequence>
<protein>
    <submittedName>
        <fullName evidence="8">HTTM domain-containing protein</fullName>
    </submittedName>
</protein>
<keyword evidence="3 6" id="KW-1133">Transmembrane helix</keyword>
<feature type="transmembrane region" description="Helical" evidence="6">
    <location>
        <begin position="50"/>
        <end position="68"/>
    </location>
</feature>
<evidence type="ECO:0000313" key="9">
    <source>
        <dbReference type="Proteomes" id="UP000593758"/>
    </source>
</evidence>
<evidence type="ECO:0000256" key="5">
    <source>
        <dbReference type="SAM" id="MobiDB-lite"/>
    </source>
</evidence>
<feature type="transmembrane region" description="Helical" evidence="6">
    <location>
        <begin position="218"/>
        <end position="237"/>
    </location>
</feature>
<dbReference type="Proteomes" id="UP000593758">
    <property type="component" value="Chromosome"/>
</dbReference>
<dbReference type="GO" id="GO:0012505">
    <property type="term" value="C:endomembrane system"/>
    <property type="evidence" value="ECO:0007669"/>
    <property type="project" value="UniProtKB-SubCell"/>
</dbReference>
<evidence type="ECO:0000256" key="4">
    <source>
        <dbReference type="ARBA" id="ARBA00023136"/>
    </source>
</evidence>
<organism evidence="8 9">
    <name type="scientific">Ruania alkalisoli</name>
    <dbReference type="NCBI Taxonomy" id="2779775"/>
    <lineage>
        <taxon>Bacteria</taxon>
        <taxon>Bacillati</taxon>
        <taxon>Actinomycetota</taxon>
        <taxon>Actinomycetes</taxon>
        <taxon>Micrococcales</taxon>
        <taxon>Ruaniaceae</taxon>
        <taxon>Ruania</taxon>
    </lineage>
</organism>
<accession>A0A7M1SWY8</accession>
<keyword evidence="4 6" id="KW-0472">Membrane</keyword>
<keyword evidence="9" id="KW-1185">Reference proteome</keyword>
<dbReference type="PANTHER" id="PTHR39535:SF2">
    <property type="entry name" value="HTTM DOMAIN-CONTAINING PROTEIN"/>
    <property type="match status" value="1"/>
</dbReference>
<feature type="transmembrane region" description="Helical" evidence="6">
    <location>
        <begin position="301"/>
        <end position="323"/>
    </location>
</feature>
<dbReference type="AlphaFoldDB" id="A0A7M1SWY8"/>
<comment type="subcellular location">
    <subcellularLocation>
        <location evidence="1">Endomembrane system</location>
        <topology evidence="1">Multi-pass membrane protein</topology>
    </subcellularLocation>
</comment>
<feature type="compositionally biased region" description="Basic and acidic residues" evidence="5">
    <location>
        <begin position="379"/>
        <end position="389"/>
    </location>
</feature>
<dbReference type="SMART" id="SM00752">
    <property type="entry name" value="HTTM"/>
    <property type="match status" value="1"/>
</dbReference>
<evidence type="ECO:0000256" key="6">
    <source>
        <dbReference type="SAM" id="Phobius"/>
    </source>
</evidence>
<evidence type="ECO:0000259" key="7">
    <source>
        <dbReference type="SMART" id="SM00752"/>
    </source>
</evidence>
<gene>
    <name evidence="8" type="ORF">IM660_03990</name>
</gene>
<dbReference type="InterPro" id="IPR011020">
    <property type="entry name" value="HTTM-like"/>
</dbReference>
<reference evidence="8 9" key="1">
    <citation type="submission" date="2020-10" db="EMBL/GenBank/DDBJ databases">
        <title>Haloactinobacterium sp. RN3S43, a bacterium isolated from saline soil.</title>
        <authorList>
            <person name="Sun J.-Q."/>
        </authorList>
    </citation>
    <scope>NUCLEOTIDE SEQUENCE [LARGE SCALE GENOMIC DNA]</scope>
    <source>
        <strain evidence="8 9">RN3S43</strain>
    </source>
</reference>
<feature type="transmembrane region" description="Helical" evidence="6">
    <location>
        <begin position="112"/>
        <end position="132"/>
    </location>
</feature>
<feature type="compositionally biased region" description="Acidic residues" evidence="5">
    <location>
        <begin position="359"/>
        <end position="378"/>
    </location>
</feature>
<evidence type="ECO:0000256" key="3">
    <source>
        <dbReference type="ARBA" id="ARBA00022989"/>
    </source>
</evidence>
<evidence type="ECO:0000256" key="1">
    <source>
        <dbReference type="ARBA" id="ARBA00004127"/>
    </source>
</evidence>